<dbReference type="Pfam" id="PF02616">
    <property type="entry name" value="SMC_ScpA"/>
    <property type="match status" value="1"/>
</dbReference>
<comment type="caution">
    <text evidence="2">The sequence shown here is derived from an EMBL/GenBank/DDBJ whole genome shotgun (WGS) entry which is preliminary data.</text>
</comment>
<organism evidence="2 3">
    <name type="scientific">Tepidamorphus gemmatus</name>
    <dbReference type="NCBI Taxonomy" id="747076"/>
    <lineage>
        <taxon>Bacteria</taxon>
        <taxon>Pseudomonadati</taxon>
        <taxon>Pseudomonadota</taxon>
        <taxon>Alphaproteobacteria</taxon>
        <taxon>Hyphomicrobiales</taxon>
        <taxon>Tepidamorphaceae</taxon>
        <taxon>Tepidamorphus</taxon>
    </lineage>
</organism>
<dbReference type="EMBL" id="SMAK01000002">
    <property type="protein sequence ID" value="TCT12409.1"/>
    <property type="molecule type" value="Genomic_DNA"/>
</dbReference>
<accession>A0A4R3MF07</accession>
<dbReference type="Gene3D" id="6.10.250.2410">
    <property type="match status" value="1"/>
</dbReference>
<evidence type="ECO:0000256" key="1">
    <source>
        <dbReference type="ARBA" id="ARBA00044777"/>
    </source>
</evidence>
<evidence type="ECO:0000313" key="3">
    <source>
        <dbReference type="Proteomes" id="UP000295678"/>
    </source>
</evidence>
<keyword evidence="3" id="KW-1185">Reference proteome</keyword>
<dbReference type="PANTHER" id="PTHR33969">
    <property type="entry name" value="SEGREGATION AND CONDENSATION PROTEIN A"/>
    <property type="match status" value="1"/>
</dbReference>
<dbReference type="OrthoDB" id="9793741at2"/>
<dbReference type="AlphaFoldDB" id="A0A4R3MF07"/>
<dbReference type="RefSeq" id="WP_132805202.1">
    <property type="nucleotide sequence ID" value="NZ_SMAK01000002.1"/>
</dbReference>
<dbReference type="PANTHER" id="PTHR33969:SF2">
    <property type="entry name" value="SEGREGATION AND CONDENSATION PROTEIN A"/>
    <property type="match status" value="1"/>
</dbReference>
<name>A0A4R3MF07_9HYPH</name>
<gene>
    <name evidence="2" type="ORF">EDC22_10292</name>
</gene>
<proteinExistence type="predicted"/>
<dbReference type="InterPro" id="IPR003768">
    <property type="entry name" value="ScpA"/>
</dbReference>
<sequence>MVATEDWIEASTPRPDRDDAFLVDVEGFEGPLDLLLALARTQKVDLSRISILALAEQYMEFVNAARRLRLELAADYLVMAAWLAYLKSRLLLPRQPDDEPSGEEMAASLAFRLKRLEAMREAVAKLVNRNRLGRDVFPRGMPEGVGIDRRSIYVASLYDLLKAYGDQRSQHAVRRVVLEPRSVLSLKEAREMLERLVGTIGAWMPLDQLIGEVIEDPQMRRSAIASTFSASLELCREGVLELRQDETYGPLYLRGRGRLQ</sequence>
<protein>
    <recommendedName>
        <fullName evidence="1">Segregation and condensation protein A</fullName>
    </recommendedName>
</protein>
<evidence type="ECO:0000313" key="2">
    <source>
        <dbReference type="EMBL" id="TCT12409.1"/>
    </source>
</evidence>
<dbReference type="Proteomes" id="UP000295678">
    <property type="component" value="Unassembled WGS sequence"/>
</dbReference>
<reference evidence="2 3" key="1">
    <citation type="submission" date="2019-03" db="EMBL/GenBank/DDBJ databases">
        <title>Genomic Encyclopedia of Type Strains, Phase IV (KMG-IV): sequencing the most valuable type-strain genomes for metagenomic binning, comparative biology and taxonomic classification.</title>
        <authorList>
            <person name="Goeker M."/>
        </authorList>
    </citation>
    <scope>NUCLEOTIDE SEQUENCE [LARGE SCALE GENOMIC DNA]</scope>
    <source>
        <strain evidence="2 3">DSM 19345</strain>
    </source>
</reference>